<accession>A0ABV0UJH0</accession>
<dbReference type="Proteomes" id="UP001482620">
    <property type="component" value="Unassembled WGS sequence"/>
</dbReference>
<reference evidence="1 2" key="1">
    <citation type="submission" date="2021-06" db="EMBL/GenBank/DDBJ databases">
        <authorList>
            <person name="Palmer J.M."/>
        </authorList>
    </citation>
    <scope>NUCLEOTIDE SEQUENCE [LARGE SCALE GENOMIC DNA]</scope>
    <source>
        <strain evidence="2">if_2019</strain>
        <tissue evidence="1">Muscle</tissue>
    </source>
</reference>
<evidence type="ECO:0000313" key="1">
    <source>
        <dbReference type="EMBL" id="MEQ2244844.1"/>
    </source>
</evidence>
<sequence length="105" mass="12302">MFFGFKGLVECSWRLDVDFSRFFSSICDVYIQLDIVSGEEFSEVQSELCVLLLLKNAYVDTKFWFAPPVLLHCCCLKNNNVPKKESSDSWEPLLFWCHFLVSHKH</sequence>
<name>A0ABV0UJH0_9TELE</name>
<comment type="caution">
    <text evidence="1">The sequence shown here is derived from an EMBL/GenBank/DDBJ whole genome shotgun (WGS) entry which is preliminary data.</text>
</comment>
<keyword evidence="2" id="KW-1185">Reference proteome</keyword>
<protein>
    <submittedName>
        <fullName evidence="1">Uncharacterized protein</fullName>
    </submittedName>
</protein>
<gene>
    <name evidence="1" type="ORF">ILYODFUR_021371</name>
</gene>
<proteinExistence type="predicted"/>
<organism evidence="1 2">
    <name type="scientific">Ilyodon furcidens</name>
    <name type="common">goldbreast splitfin</name>
    <dbReference type="NCBI Taxonomy" id="33524"/>
    <lineage>
        <taxon>Eukaryota</taxon>
        <taxon>Metazoa</taxon>
        <taxon>Chordata</taxon>
        <taxon>Craniata</taxon>
        <taxon>Vertebrata</taxon>
        <taxon>Euteleostomi</taxon>
        <taxon>Actinopterygii</taxon>
        <taxon>Neopterygii</taxon>
        <taxon>Teleostei</taxon>
        <taxon>Neoteleostei</taxon>
        <taxon>Acanthomorphata</taxon>
        <taxon>Ovalentaria</taxon>
        <taxon>Atherinomorphae</taxon>
        <taxon>Cyprinodontiformes</taxon>
        <taxon>Goodeidae</taxon>
        <taxon>Ilyodon</taxon>
    </lineage>
</organism>
<evidence type="ECO:0000313" key="2">
    <source>
        <dbReference type="Proteomes" id="UP001482620"/>
    </source>
</evidence>
<dbReference type="EMBL" id="JAHRIQ010071787">
    <property type="protein sequence ID" value="MEQ2244844.1"/>
    <property type="molecule type" value="Genomic_DNA"/>
</dbReference>